<dbReference type="PaxDb" id="6239-Y49C4A.4"/>
<dbReference type="FunCoup" id="Q965U1">
    <property type="interactions" value="7"/>
</dbReference>
<evidence type="ECO:0000256" key="2">
    <source>
        <dbReference type="ARBA" id="ARBA00022692"/>
    </source>
</evidence>
<dbReference type="PROSITE" id="PS00237">
    <property type="entry name" value="G_PROTEIN_RECEP_F1_1"/>
    <property type="match status" value="1"/>
</dbReference>
<dbReference type="AGR" id="WB:WBGene00005896"/>
<dbReference type="eggNOG" id="ENOG502TGJV">
    <property type="taxonomic scope" value="Eukaryota"/>
</dbReference>
<keyword evidence="7" id="KW-0675">Receptor</keyword>
<dbReference type="InParanoid" id="Q965U1"/>
<dbReference type="OMA" id="FISDHTI"/>
<dbReference type="Pfam" id="PF10321">
    <property type="entry name" value="7TM_GPCR_Srt"/>
    <property type="match status" value="1"/>
</dbReference>
<dbReference type="Proteomes" id="UP000001940">
    <property type="component" value="Chromosome V"/>
</dbReference>
<dbReference type="AlphaFoldDB" id="Q965U1"/>
<dbReference type="WormBase" id="Y49C4A.4a">
    <property type="protein sequence ID" value="CE26127"/>
    <property type="gene ID" value="WBGene00005896"/>
    <property type="gene designation" value="srx-5"/>
</dbReference>
<reference evidence="7 8" key="1">
    <citation type="journal article" date="1998" name="Science">
        <title>Genome sequence of the nematode C. elegans: a platform for investigating biology.</title>
        <authorList>
            <consortium name="The C. elegans sequencing consortium"/>
            <person name="Sulson J.E."/>
            <person name="Waterston R."/>
        </authorList>
    </citation>
    <scope>NUCLEOTIDE SEQUENCE [LARGE SCALE GENOMIC DNA]</scope>
    <source>
        <strain evidence="7 8">Bristol N2</strain>
    </source>
</reference>
<dbReference type="GeneID" id="190063"/>
<dbReference type="InterPro" id="IPR017452">
    <property type="entry name" value="GPCR_Rhodpsn_7TM"/>
</dbReference>
<sequence length="306" mass="35054">MLLNWHIGLACFCLSFVSICLNLLIFIPVFRFAFFGKRSSIYLIAFFNIISDLQQLFVACFHSSLSIIFGRYVLSGARINSFSVFLGWIHINGWFMESLVQPVMALNRFVVITLNRNYIFTFRRTLFLFFVIIALTSFSAACTQYFFPCCVIIVDIDIMSYMFLSIDGVYSYSNAILLVYNIFCTLLSTFCYVSVLISIRRANKNVVNNIHSNTKKQEARYLFQFVVISIFYVATWISFETLPYIVPPDQPIWFSSVPFLLTLNCSSNSVIFLMYNLEVQKSLKSCCCAKKGPNAGVIIHVASKIT</sequence>
<evidence type="ECO:0000259" key="6">
    <source>
        <dbReference type="PROSITE" id="PS50262"/>
    </source>
</evidence>
<evidence type="ECO:0000256" key="4">
    <source>
        <dbReference type="ARBA" id="ARBA00023136"/>
    </source>
</evidence>
<feature type="transmembrane region" description="Helical" evidence="5">
    <location>
        <begin position="6"/>
        <end position="35"/>
    </location>
</feature>
<feature type="domain" description="G-protein coupled receptors family 1 profile" evidence="6">
    <location>
        <begin position="21"/>
        <end position="239"/>
    </location>
</feature>
<dbReference type="ExpressionAtlas" id="Q965U1">
    <property type="expression patterns" value="baseline"/>
</dbReference>
<dbReference type="UCSC" id="Y49C4A.4">
    <property type="organism name" value="c. elegans"/>
</dbReference>
<dbReference type="SMR" id="Q965U1"/>
<keyword evidence="3 5" id="KW-1133">Transmembrane helix</keyword>
<feature type="transmembrane region" description="Helical" evidence="5">
    <location>
        <begin position="174"/>
        <end position="199"/>
    </location>
</feature>
<keyword evidence="2 5" id="KW-0812">Transmembrane</keyword>
<gene>
    <name evidence="7 9" type="primary">srx-5</name>
    <name evidence="7" type="ORF">CELE_Y49C4A.4</name>
    <name evidence="9" type="ORF">Y49C4A.4</name>
</gene>
<dbReference type="PANTHER" id="PTHR22718:SF10">
    <property type="entry name" value="7TM GPCR SERPENTINE RECEPTOR CLASS X (SRX) DOMAIN-CONTAINING PROTEIN-RELATED"/>
    <property type="match status" value="1"/>
</dbReference>
<dbReference type="GO" id="GO:0004930">
    <property type="term" value="F:G protein-coupled receptor activity"/>
    <property type="evidence" value="ECO:0007669"/>
    <property type="project" value="InterPro"/>
</dbReference>
<feature type="transmembrane region" description="Helical" evidence="5">
    <location>
        <begin position="126"/>
        <end position="154"/>
    </location>
</feature>
<dbReference type="OrthoDB" id="5846501at2759"/>
<dbReference type="HOGENOM" id="CLU_059457_0_0_1"/>
<dbReference type="CTD" id="190063"/>
<dbReference type="PROSITE" id="PS50262">
    <property type="entry name" value="G_PROTEIN_RECEP_F1_2"/>
    <property type="match status" value="1"/>
</dbReference>
<evidence type="ECO:0000256" key="3">
    <source>
        <dbReference type="ARBA" id="ARBA00022989"/>
    </source>
</evidence>
<protein>
    <submittedName>
        <fullName evidence="7">G-protein coupled receptors family 1 profile domain-containing protein</fullName>
    </submittedName>
</protein>
<dbReference type="EMBL" id="BX284605">
    <property type="protein sequence ID" value="CCD72459.1"/>
    <property type="molecule type" value="Genomic_DNA"/>
</dbReference>
<keyword evidence="8" id="KW-1185">Reference proteome</keyword>
<evidence type="ECO:0000256" key="1">
    <source>
        <dbReference type="ARBA" id="ARBA00004370"/>
    </source>
</evidence>
<keyword evidence="4 5" id="KW-0472">Membrane</keyword>
<dbReference type="PhylomeDB" id="Q965U1"/>
<feature type="transmembrane region" description="Helical" evidence="5">
    <location>
        <begin position="251"/>
        <end position="275"/>
    </location>
</feature>
<dbReference type="PANTHER" id="PTHR22718">
    <property type="entry name" value="SERPENTINE RECEPTOR, CLASS X"/>
    <property type="match status" value="1"/>
</dbReference>
<evidence type="ECO:0000313" key="9">
    <source>
        <dbReference type="WormBase" id="Y49C4A.4a"/>
    </source>
</evidence>
<evidence type="ECO:0000313" key="7">
    <source>
        <dbReference type="EMBL" id="CCD72459.1"/>
    </source>
</evidence>
<dbReference type="InterPro" id="IPR019425">
    <property type="entry name" value="7TM_GPCR_serpentine_rcpt_Srt"/>
</dbReference>
<feature type="transmembrane region" description="Helical" evidence="5">
    <location>
        <begin position="220"/>
        <end position="239"/>
    </location>
</feature>
<dbReference type="SUPFAM" id="SSF81321">
    <property type="entry name" value="Family A G protein-coupled receptor-like"/>
    <property type="match status" value="1"/>
</dbReference>
<dbReference type="STRING" id="6239.Y49C4A.4a.1"/>
<evidence type="ECO:0000313" key="8">
    <source>
        <dbReference type="Proteomes" id="UP000001940"/>
    </source>
</evidence>
<proteinExistence type="predicted"/>
<name>Q965U1_CAEEL</name>
<comment type="subcellular location">
    <subcellularLocation>
        <location evidence="1">Membrane</location>
    </subcellularLocation>
</comment>
<dbReference type="Gene3D" id="1.20.1070.10">
    <property type="entry name" value="Rhodopsin 7-helix transmembrane proteins"/>
    <property type="match status" value="1"/>
</dbReference>
<organism evidence="7 8">
    <name type="scientific">Caenorhabditis elegans</name>
    <dbReference type="NCBI Taxonomy" id="6239"/>
    <lineage>
        <taxon>Eukaryota</taxon>
        <taxon>Metazoa</taxon>
        <taxon>Ecdysozoa</taxon>
        <taxon>Nematoda</taxon>
        <taxon>Chromadorea</taxon>
        <taxon>Rhabditida</taxon>
        <taxon>Rhabditina</taxon>
        <taxon>Rhabditomorpha</taxon>
        <taxon>Rhabditoidea</taxon>
        <taxon>Rhabditidae</taxon>
        <taxon>Peloderinae</taxon>
        <taxon>Caenorhabditis</taxon>
    </lineage>
</organism>
<dbReference type="InterPro" id="IPR000276">
    <property type="entry name" value="GPCR_Rhodpsn"/>
</dbReference>
<dbReference type="RefSeq" id="NP_503299.1">
    <property type="nucleotide sequence ID" value="NM_070898.1"/>
</dbReference>
<dbReference type="GO" id="GO:0016020">
    <property type="term" value="C:membrane"/>
    <property type="evidence" value="ECO:0007669"/>
    <property type="project" value="UniProtKB-SubCell"/>
</dbReference>
<accession>Q965U1</accession>
<evidence type="ECO:0000256" key="5">
    <source>
        <dbReference type="SAM" id="Phobius"/>
    </source>
</evidence>